<dbReference type="InterPro" id="IPR036390">
    <property type="entry name" value="WH_DNA-bd_sf"/>
</dbReference>
<dbReference type="GO" id="GO:0003677">
    <property type="term" value="F:DNA binding"/>
    <property type="evidence" value="ECO:0007669"/>
    <property type="project" value="UniProtKB-KW"/>
</dbReference>
<dbReference type="AlphaFoldDB" id="A0A1G9KNG7"/>
<dbReference type="GO" id="GO:0005829">
    <property type="term" value="C:cytosol"/>
    <property type="evidence" value="ECO:0007669"/>
    <property type="project" value="TreeGrafter"/>
</dbReference>
<dbReference type="Gene3D" id="1.10.10.10">
    <property type="entry name" value="Winged helix-like DNA-binding domain superfamily/Winged helix DNA-binding domain"/>
    <property type="match status" value="1"/>
</dbReference>
<dbReference type="InterPro" id="IPR050950">
    <property type="entry name" value="HTH-type_LysR_regulators"/>
</dbReference>
<accession>A0A1G9KNG7</accession>
<dbReference type="OrthoDB" id="119203at2"/>
<dbReference type="Pfam" id="PF00126">
    <property type="entry name" value="HTH_1"/>
    <property type="match status" value="1"/>
</dbReference>
<dbReference type="InterPro" id="IPR005119">
    <property type="entry name" value="LysR_subst-bd"/>
</dbReference>
<organism evidence="6 7">
    <name type="scientific">Streptococcus equinus</name>
    <name type="common">Streptococcus bovis</name>
    <dbReference type="NCBI Taxonomy" id="1335"/>
    <lineage>
        <taxon>Bacteria</taxon>
        <taxon>Bacillati</taxon>
        <taxon>Bacillota</taxon>
        <taxon>Bacilli</taxon>
        <taxon>Lactobacillales</taxon>
        <taxon>Streptococcaceae</taxon>
        <taxon>Streptococcus</taxon>
    </lineage>
</organism>
<dbReference type="Proteomes" id="UP000183162">
    <property type="component" value="Unassembled WGS sequence"/>
</dbReference>
<dbReference type="Pfam" id="PF03466">
    <property type="entry name" value="LysR_substrate"/>
    <property type="match status" value="1"/>
</dbReference>
<protein>
    <submittedName>
        <fullName evidence="6">DNA-binding transcriptional regulator, LysR family</fullName>
    </submittedName>
</protein>
<dbReference type="RefSeq" id="WP_074566761.1">
    <property type="nucleotide sequence ID" value="NZ_FNGX01000002.1"/>
</dbReference>
<keyword evidence="3 6" id="KW-0238">DNA-binding</keyword>
<evidence type="ECO:0000259" key="5">
    <source>
        <dbReference type="PROSITE" id="PS50931"/>
    </source>
</evidence>
<name>A0A1G9KNG7_STREI</name>
<evidence type="ECO:0000256" key="1">
    <source>
        <dbReference type="ARBA" id="ARBA00009437"/>
    </source>
</evidence>
<keyword evidence="4" id="KW-0804">Transcription</keyword>
<evidence type="ECO:0000256" key="2">
    <source>
        <dbReference type="ARBA" id="ARBA00023015"/>
    </source>
</evidence>
<feature type="domain" description="HTH lysR-type" evidence="5">
    <location>
        <begin position="1"/>
        <end position="58"/>
    </location>
</feature>
<evidence type="ECO:0000313" key="6">
    <source>
        <dbReference type="EMBL" id="SDL51156.1"/>
    </source>
</evidence>
<evidence type="ECO:0000256" key="3">
    <source>
        <dbReference type="ARBA" id="ARBA00023125"/>
    </source>
</evidence>
<evidence type="ECO:0000313" key="7">
    <source>
        <dbReference type="Proteomes" id="UP000183162"/>
    </source>
</evidence>
<dbReference type="PRINTS" id="PR00039">
    <property type="entry name" value="HTHLYSR"/>
</dbReference>
<evidence type="ECO:0000256" key="4">
    <source>
        <dbReference type="ARBA" id="ARBA00023163"/>
    </source>
</evidence>
<dbReference type="InterPro" id="IPR000847">
    <property type="entry name" value="LysR_HTH_N"/>
</dbReference>
<proteinExistence type="inferred from homology"/>
<keyword evidence="2" id="KW-0805">Transcription regulation</keyword>
<comment type="similarity">
    <text evidence="1">Belongs to the LysR transcriptional regulatory family.</text>
</comment>
<reference evidence="6 7" key="1">
    <citation type="submission" date="2016-10" db="EMBL/GenBank/DDBJ databases">
        <authorList>
            <person name="de Groot N.N."/>
        </authorList>
    </citation>
    <scope>NUCLEOTIDE SEQUENCE [LARGE SCALE GENOMIC DNA]</scope>
    <source>
        <strain evidence="6 7">Sb09</strain>
    </source>
</reference>
<dbReference type="FunFam" id="1.10.10.10:FF:000001">
    <property type="entry name" value="LysR family transcriptional regulator"/>
    <property type="match status" value="1"/>
</dbReference>
<dbReference type="EMBL" id="FNGX01000002">
    <property type="protein sequence ID" value="SDL51156.1"/>
    <property type="molecule type" value="Genomic_DNA"/>
</dbReference>
<dbReference type="GO" id="GO:0003700">
    <property type="term" value="F:DNA-binding transcription factor activity"/>
    <property type="evidence" value="ECO:0007669"/>
    <property type="project" value="InterPro"/>
</dbReference>
<dbReference type="InterPro" id="IPR036388">
    <property type="entry name" value="WH-like_DNA-bd_sf"/>
</dbReference>
<gene>
    <name evidence="6" type="ORF">SAMN05216400_0908</name>
</gene>
<sequence length="296" mass="34680">MNLQKLQVFLSLCDTLNYTETAEHLYTSQGNVSKQIMTLEKELGVSLFHRNRRHIAITKEGQVVKKYAEMILANHQKMMNDLSQMKEDNASKLVLHGIPSMPFYAIISEIAGFKKRHRQFEVKVEEEEADILLENLLKQKCDIIFARQFTSKLPQNVETITIDRDRWVVVLPSTHHLADRNSINLEELSDEKFLQLSEQTQLMQPFLELCHAYHFDPEVTYKGNRINLIIDFIENDLGISLMMEKMVLPFDNKEIVFIPLDITKDSEMVLMKLKQNQSAAVQKFWEEMQEKYKKKD</sequence>
<dbReference type="PROSITE" id="PS50931">
    <property type="entry name" value="HTH_LYSR"/>
    <property type="match status" value="1"/>
</dbReference>
<dbReference type="SUPFAM" id="SSF53850">
    <property type="entry name" value="Periplasmic binding protein-like II"/>
    <property type="match status" value="1"/>
</dbReference>
<dbReference type="PANTHER" id="PTHR30419">
    <property type="entry name" value="HTH-TYPE TRANSCRIPTIONAL REGULATOR YBHD"/>
    <property type="match status" value="1"/>
</dbReference>
<dbReference type="Gene3D" id="3.40.190.290">
    <property type="match status" value="1"/>
</dbReference>
<dbReference type="CDD" id="cd05466">
    <property type="entry name" value="PBP2_LTTR_substrate"/>
    <property type="match status" value="1"/>
</dbReference>
<dbReference type="SUPFAM" id="SSF46785">
    <property type="entry name" value="Winged helix' DNA-binding domain"/>
    <property type="match status" value="1"/>
</dbReference>